<feature type="transmembrane region" description="Helical" evidence="1">
    <location>
        <begin position="12"/>
        <end position="34"/>
    </location>
</feature>
<organism evidence="3 4">
    <name type="scientific">Cryomyces minteri</name>
    <dbReference type="NCBI Taxonomy" id="331657"/>
    <lineage>
        <taxon>Eukaryota</taxon>
        <taxon>Fungi</taxon>
        <taxon>Dikarya</taxon>
        <taxon>Ascomycota</taxon>
        <taxon>Pezizomycotina</taxon>
        <taxon>Dothideomycetes</taxon>
        <taxon>Dothideomycetes incertae sedis</taxon>
        <taxon>Cryomyces</taxon>
    </lineage>
</organism>
<dbReference type="Pfam" id="PF00561">
    <property type="entry name" value="Abhydrolase_1"/>
    <property type="match status" value="1"/>
</dbReference>
<name>A0A4U0XNN4_9PEZI</name>
<accession>A0A4U0XNN4</accession>
<dbReference type="AlphaFoldDB" id="A0A4U0XNN4"/>
<reference evidence="3 4" key="1">
    <citation type="submission" date="2017-03" db="EMBL/GenBank/DDBJ databases">
        <title>Genomes of endolithic fungi from Antarctica.</title>
        <authorList>
            <person name="Coleine C."/>
            <person name="Masonjones S."/>
            <person name="Stajich J.E."/>
        </authorList>
    </citation>
    <scope>NUCLEOTIDE SEQUENCE [LARGE SCALE GENOMIC DNA]</scope>
    <source>
        <strain evidence="3 4">CCFEE 5187</strain>
    </source>
</reference>
<dbReference type="PANTHER" id="PTHR12277">
    <property type="entry name" value="ALPHA/BETA HYDROLASE DOMAIN-CONTAINING PROTEIN"/>
    <property type="match status" value="1"/>
</dbReference>
<comment type="caution">
    <text evidence="3">The sequence shown here is derived from an EMBL/GenBank/DDBJ whole genome shotgun (WGS) entry which is preliminary data.</text>
</comment>
<gene>
    <name evidence="3" type="ORF">B0A49_02436</name>
</gene>
<evidence type="ECO:0000259" key="2">
    <source>
        <dbReference type="Pfam" id="PF00561"/>
    </source>
</evidence>
<keyword evidence="1" id="KW-1133">Transmembrane helix</keyword>
<dbReference type="SUPFAM" id="SSF53474">
    <property type="entry name" value="alpha/beta-Hydrolases"/>
    <property type="match status" value="1"/>
</dbReference>
<dbReference type="InterPro" id="IPR029058">
    <property type="entry name" value="AB_hydrolase_fold"/>
</dbReference>
<dbReference type="EMBL" id="NAJN01000163">
    <property type="protein sequence ID" value="TKA77976.1"/>
    <property type="molecule type" value="Genomic_DNA"/>
</dbReference>
<dbReference type="STRING" id="331657.A0A4U0XNN4"/>
<dbReference type="Proteomes" id="UP000308768">
    <property type="component" value="Unassembled WGS sequence"/>
</dbReference>
<keyword evidence="1" id="KW-0472">Membrane</keyword>
<sequence>MIALAPIFRKTYWTLAAAGAFYALALLALTAPSLQRHALYAHKVHSGFWHNVNEPESFGFAKGQITPFNITASDGETLYVWHVLPLSLYAKHEQSLTIQSPGLADDITQTIGFDLLTTDPESRLIINFHGNAGHVGQGWRPDTYRSITTAYPKTHVITIDYRGFGLSSGTPTEAGLITDGVALITWALDVAHIPPERIVILGQSLGTAVASAVALHFADPAAAKTLAPSQSTTAATRREQASAKGSIIFAGVVLVAPFTTLPSLLNTYRIGGIFPVLSPLRAYPYLQRQFSDRIVDTWDTSARLCAYVKAVGQSGTGSVSEQRSFLQIVHAVDDADISYHQSEMLYAAISAAAPKQGGFGRIVVGSQAGVNSPPSITGRGPRLEELDGMHGSKVRLEILKFGGHNRIVSYAPVALAVRRAFAAQDA</sequence>
<keyword evidence="1" id="KW-0812">Transmembrane</keyword>
<evidence type="ECO:0000256" key="1">
    <source>
        <dbReference type="SAM" id="Phobius"/>
    </source>
</evidence>
<evidence type="ECO:0000313" key="4">
    <source>
        <dbReference type="Proteomes" id="UP000308768"/>
    </source>
</evidence>
<dbReference type="Gene3D" id="3.40.50.1820">
    <property type="entry name" value="alpha/beta hydrolase"/>
    <property type="match status" value="1"/>
</dbReference>
<feature type="domain" description="AB hydrolase-1" evidence="2">
    <location>
        <begin position="124"/>
        <end position="226"/>
    </location>
</feature>
<keyword evidence="4" id="KW-1185">Reference proteome</keyword>
<evidence type="ECO:0000313" key="3">
    <source>
        <dbReference type="EMBL" id="TKA77976.1"/>
    </source>
</evidence>
<dbReference type="OrthoDB" id="446723at2759"/>
<dbReference type="PANTHER" id="PTHR12277:SF81">
    <property type="entry name" value="PROTEIN ABHD13"/>
    <property type="match status" value="1"/>
</dbReference>
<proteinExistence type="predicted"/>
<dbReference type="InterPro" id="IPR000073">
    <property type="entry name" value="AB_hydrolase_1"/>
</dbReference>
<protein>
    <recommendedName>
        <fullName evidence="2">AB hydrolase-1 domain-containing protein</fullName>
    </recommendedName>
</protein>